<proteinExistence type="predicted"/>
<dbReference type="EMBL" id="BPVZ01000086">
    <property type="protein sequence ID" value="GKV30379.1"/>
    <property type="molecule type" value="Genomic_DNA"/>
</dbReference>
<reference evidence="2 3" key="1">
    <citation type="journal article" date="2021" name="Commun. Biol.">
        <title>The genome of Shorea leprosula (Dipterocarpaceae) highlights the ecological relevance of drought in aseasonal tropical rainforests.</title>
        <authorList>
            <person name="Ng K.K.S."/>
            <person name="Kobayashi M.J."/>
            <person name="Fawcett J.A."/>
            <person name="Hatakeyama M."/>
            <person name="Paape T."/>
            <person name="Ng C.H."/>
            <person name="Ang C.C."/>
            <person name="Tnah L.H."/>
            <person name="Lee C.T."/>
            <person name="Nishiyama T."/>
            <person name="Sese J."/>
            <person name="O'Brien M.J."/>
            <person name="Copetti D."/>
            <person name="Mohd Noor M.I."/>
            <person name="Ong R.C."/>
            <person name="Putra M."/>
            <person name="Sireger I.Z."/>
            <person name="Indrioko S."/>
            <person name="Kosugi Y."/>
            <person name="Izuno A."/>
            <person name="Isagi Y."/>
            <person name="Lee S.L."/>
            <person name="Shimizu K.K."/>
        </authorList>
    </citation>
    <scope>NUCLEOTIDE SEQUENCE [LARGE SCALE GENOMIC DNA]</scope>
    <source>
        <strain evidence="2">214</strain>
    </source>
</reference>
<comment type="caution">
    <text evidence="2">The sequence shown here is derived from an EMBL/GenBank/DDBJ whole genome shotgun (WGS) entry which is preliminary data.</text>
</comment>
<sequence length="386" mass="43816">MTSSPFLFPLFIFVFSPFLTAASIPLRLNNTQILQDVLKVIASSQKWDFDRLNFSKLQVSKVRFATGKRFDFRIRFGKSYFLLKFPDEVTSWNKFKKEGADFEDFIREVSSKAGLDSFKVEGPFELQVAGENQASLLLPFNTTHTGLKRIHVGEGITIEVTGAREVSFFHTFKSGSFVNGSFLKENGGFWSFWQSLCMPLPPILVSGSISLIAYRSRNPSSHIETLFLSKDTIKLLPEKCYSTHNYRRQACPIDAISLRIAKLEKALSRLHGNTSHKKVALGSINVKCKASITVRFHLELEKDIGKNETLQETLAEWRTRPAVEQLWFEVMARVEAEKLKPIMVKKVRPFVGVDTISWSNLMSNISFTQFSSILVPPEALTLGVKW</sequence>
<feature type="chain" id="PRO_5043439450" evidence="1">
    <location>
        <begin position="22"/>
        <end position="386"/>
    </location>
</feature>
<keyword evidence="3" id="KW-1185">Reference proteome</keyword>
<gene>
    <name evidence="2" type="ORF">SLEP1_g39197</name>
</gene>
<dbReference type="PANTHER" id="PTHR34454">
    <property type="entry name" value="TUNICAMYCIN INDUCED PROTEIN"/>
    <property type="match status" value="1"/>
</dbReference>
<dbReference type="InterPro" id="IPR053283">
    <property type="entry name" value="TUNICAMYCIN_INDUCED_1"/>
</dbReference>
<protein>
    <submittedName>
        <fullName evidence="2">Uncharacterized protein</fullName>
    </submittedName>
</protein>
<dbReference type="Proteomes" id="UP001054252">
    <property type="component" value="Unassembled WGS sequence"/>
</dbReference>
<accession>A0AAV5KZQ7</accession>
<dbReference type="PANTHER" id="PTHR34454:SF3">
    <property type="entry name" value="PEPTIDASE I, PUTATIVE-RELATED"/>
    <property type="match status" value="1"/>
</dbReference>
<evidence type="ECO:0000313" key="3">
    <source>
        <dbReference type="Proteomes" id="UP001054252"/>
    </source>
</evidence>
<name>A0AAV5KZQ7_9ROSI</name>
<dbReference type="AlphaFoldDB" id="A0AAV5KZQ7"/>
<evidence type="ECO:0000313" key="2">
    <source>
        <dbReference type="EMBL" id="GKV30379.1"/>
    </source>
</evidence>
<feature type="signal peptide" evidence="1">
    <location>
        <begin position="1"/>
        <end position="21"/>
    </location>
</feature>
<organism evidence="2 3">
    <name type="scientific">Rubroshorea leprosula</name>
    <dbReference type="NCBI Taxonomy" id="152421"/>
    <lineage>
        <taxon>Eukaryota</taxon>
        <taxon>Viridiplantae</taxon>
        <taxon>Streptophyta</taxon>
        <taxon>Embryophyta</taxon>
        <taxon>Tracheophyta</taxon>
        <taxon>Spermatophyta</taxon>
        <taxon>Magnoliopsida</taxon>
        <taxon>eudicotyledons</taxon>
        <taxon>Gunneridae</taxon>
        <taxon>Pentapetalae</taxon>
        <taxon>rosids</taxon>
        <taxon>malvids</taxon>
        <taxon>Malvales</taxon>
        <taxon>Dipterocarpaceae</taxon>
        <taxon>Rubroshorea</taxon>
    </lineage>
</organism>
<keyword evidence="1" id="KW-0732">Signal</keyword>
<evidence type="ECO:0000256" key="1">
    <source>
        <dbReference type="SAM" id="SignalP"/>
    </source>
</evidence>